<sequence>MIDFWAKTSGTWINVFTVAVGTTLGLTLKNRLTQKMQLIITQGIGLITVWIGLSMANTMSQVKAGNLEGVILGLLAMVIGGIIGEWLEIEERLTALGNYLKKRFRGQGLFTEGFVASSLLFCVGPMTLIGSLNNGLTGDNTLLTIKATMDGIVSIALANIYGIGVGCSILVLLIYQGGLSLAASAIATNLTNPESNPYILIATGVGGLIIVGIGFNLLEITKIRVASFLPAIVISSLIYYLASIF</sequence>
<feature type="transmembrane region" description="Helical" evidence="1">
    <location>
        <begin position="152"/>
        <end position="175"/>
    </location>
</feature>
<feature type="transmembrane region" description="Helical" evidence="1">
    <location>
        <begin position="40"/>
        <end position="57"/>
    </location>
</feature>
<dbReference type="OrthoDB" id="9797976at2"/>
<feature type="transmembrane region" description="Helical" evidence="1">
    <location>
        <begin position="69"/>
        <end position="87"/>
    </location>
</feature>
<dbReference type="EMBL" id="CAACVJ010000178">
    <property type="protein sequence ID" value="VEP14345.1"/>
    <property type="molecule type" value="Genomic_DNA"/>
</dbReference>
<dbReference type="InterPro" id="IPR007563">
    <property type="entry name" value="DUF554"/>
</dbReference>
<keyword evidence="1" id="KW-0472">Membrane</keyword>
<keyword evidence="1" id="KW-0812">Transmembrane</keyword>
<evidence type="ECO:0000313" key="3">
    <source>
        <dbReference type="Proteomes" id="UP000320055"/>
    </source>
</evidence>
<protein>
    <recommendedName>
        <fullName evidence="4">Membrane protein YdfK</fullName>
    </recommendedName>
</protein>
<dbReference type="RefSeq" id="WP_144872912.1">
    <property type="nucleotide sequence ID" value="NZ_LR214002.1"/>
</dbReference>
<keyword evidence="3" id="KW-1185">Reference proteome</keyword>
<feature type="transmembrane region" description="Helical" evidence="1">
    <location>
        <begin position="196"/>
        <end position="217"/>
    </location>
</feature>
<evidence type="ECO:0000313" key="2">
    <source>
        <dbReference type="EMBL" id="VEP14345.1"/>
    </source>
</evidence>
<feature type="transmembrane region" description="Helical" evidence="1">
    <location>
        <begin position="223"/>
        <end position="242"/>
    </location>
</feature>
<gene>
    <name evidence="2" type="ORF">H1P_2590009</name>
</gene>
<dbReference type="PANTHER" id="PTHR36111">
    <property type="entry name" value="INNER MEMBRANE PROTEIN-RELATED"/>
    <property type="match status" value="1"/>
</dbReference>
<dbReference type="PANTHER" id="PTHR36111:SF2">
    <property type="entry name" value="INNER MEMBRANE PROTEIN"/>
    <property type="match status" value="1"/>
</dbReference>
<proteinExistence type="predicted"/>
<organism evidence="2 3">
    <name type="scientific">Hyella patelloides LEGE 07179</name>
    <dbReference type="NCBI Taxonomy" id="945734"/>
    <lineage>
        <taxon>Bacteria</taxon>
        <taxon>Bacillati</taxon>
        <taxon>Cyanobacteriota</taxon>
        <taxon>Cyanophyceae</taxon>
        <taxon>Pleurocapsales</taxon>
        <taxon>Hyellaceae</taxon>
        <taxon>Hyella</taxon>
    </lineage>
</organism>
<keyword evidence="1" id="KW-1133">Transmembrane helix</keyword>
<evidence type="ECO:0000256" key="1">
    <source>
        <dbReference type="SAM" id="Phobius"/>
    </source>
</evidence>
<accession>A0A563VSE2</accession>
<dbReference type="AlphaFoldDB" id="A0A563VSE2"/>
<feature type="transmembrane region" description="Helical" evidence="1">
    <location>
        <begin position="108"/>
        <end position="132"/>
    </location>
</feature>
<dbReference type="Pfam" id="PF04474">
    <property type="entry name" value="DUF554"/>
    <property type="match status" value="1"/>
</dbReference>
<dbReference type="Proteomes" id="UP000320055">
    <property type="component" value="Unassembled WGS sequence"/>
</dbReference>
<feature type="transmembrane region" description="Helical" evidence="1">
    <location>
        <begin position="12"/>
        <end position="28"/>
    </location>
</feature>
<name>A0A563VSE2_9CYAN</name>
<reference evidence="2 3" key="1">
    <citation type="submission" date="2019-01" db="EMBL/GenBank/DDBJ databases">
        <authorList>
            <person name="Brito A."/>
        </authorList>
    </citation>
    <scope>NUCLEOTIDE SEQUENCE [LARGE SCALE GENOMIC DNA]</scope>
    <source>
        <strain evidence="2">1</strain>
    </source>
</reference>
<evidence type="ECO:0008006" key="4">
    <source>
        <dbReference type="Google" id="ProtNLM"/>
    </source>
</evidence>